<dbReference type="PANTHER" id="PTHR47506">
    <property type="entry name" value="TRANSCRIPTIONAL REGULATORY PROTEIN"/>
    <property type="match status" value="1"/>
</dbReference>
<dbReference type="SUPFAM" id="SSF48498">
    <property type="entry name" value="Tetracyclin repressor-like, C-terminal domain"/>
    <property type="match status" value="1"/>
</dbReference>
<dbReference type="SUPFAM" id="SSF46689">
    <property type="entry name" value="Homeodomain-like"/>
    <property type="match status" value="1"/>
</dbReference>
<dbReference type="AlphaFoldDB" id="A0A545TA10"/>
<protein>
    <submittedName>
        <fullName evidence="6">TetR family transcriptional regulator</fullName>
    </submittedName>
</protein>
<evidence type="ECO:0000256" key="1">
    <source>
        <dbReference type="ARBA" id="ARBA00023015"/>
    </source>
</evidence>
<reference evidence="6 7" key="1">
    <citation type="submission" date="2019-06" db="EMBL/GenBank/DDBJ databases">
        <title>Draft genome of Aliikangiella marina GYP-15.</title>
        <authorList>
            <person name="Wang G."/>
        </authorList>
    </citation>
    <scope>NUCLEOTIDE SEQUENCE [LARGE SCALE GENOMIC DNA]</scope>
    <source>
        <strain evidence="6 7">GYP-15</strain>
    </source>
</reference>
<feature type="domain" description="HTH tetR-type" evidence="5">
    <location>
        <begin position="18"/>
        <end position="78"/>
    </location>
</feature>
<evidence type="ECO:0000313" key="6">
    <source>
        <dbReference type="EMBL" id="TQV74051.1"/>
    </source>
</evidence>
<evidence type="ECO:0000256" key="2">
    <source>
        <dbReference type="ARBA" id="ARBA00023125"/>
    </source>
</evidence>
<dbReference type="PANTHER" id="PTHR47506:SF6">
    <property type="entry name" value="HTH-TYPE TRANSCRIPTIONAL REPRESSOR NEMR"/>
    <property type="match status" value="1"/>
</dbReference>
<dbReference type="PROSITE" id="PS50977">
    <property type="entry name" value="HTH_TETR_2"/>
    <property type="match status" value="1"/>
</dbReference>
<keyword evidence="2 4" id="KW-0238">DNA-binding</keyword>
<keyword evidence="1" id="KW-0805">Transcription regulation</keyword>
<dbReference type="Gene3D" id="1.10.357.10">
    <property type="entry name" value="Tetracycline Repressor, domain 2"/>
    <property type="match status" value="1"/>
</dbReference>
<dbReference type="InterPro" id="IPR001647">
    <property type="entry name" value="HTH_TetR"/>
</dbReference>
<dbReference type="Pfam" id="PF16925">
    <property type="entry name" value="TetR_C_13"/>
    <property type="match status" value="1"/>
</dbReference>
<dbReference type="PRINTS" id="PR00455">
    <property type="entry name" value="HTHTETR"/>
</dbReference>
<proteinExistence type="predicted"/>
<name>A0A545TA10_9GAMM</name>
<dbReference type="Proteomes" id="UP000317839">
    <property type="component" value="Unassembled WGS sequence"/>
</dbReference>
<evidence type="ECO:0000313" key="7">
    <source>
        <dbReference type="Proteomes" id="UP000317839"/>
    </source>
</evidence>
<keyword evidence="3" id="KW-0804">Transcription</keyword>
<dbReference type="GO" id="GO:0003677">
    <property type="term" value="F:DNA binding"/>
    <property type="evidence" value="ECO:0007669"/>
    <property type="project" value="UniProtKB-UniRule"/>
</dbReference>
<dbReference type="Pfam" id="PF00440">
    <property type="entry name" value="TetR_N"/>
    <property type="match status" value="1"/>
</dbReference>
<evidence type="ECO:0000259" key="5">
    <source>
        <dbReference type="PROSITE" id="PS50977"/>
    </source>
</evidence>
<dbReference type="InterPro" id="IPR011075">
    <property type="entry name" value="TetR_C"/>
</dbReference>
<gene>
    <name evidence="6" type="ORF">FLL45_14430</name>
</gene>
<comment type="caution">
    <text evidence="6">The sequence shown here is derived from an EMBL/GenBank/DDBJ whole genome shotgun (WGS) entry which is preliminary data.</text>
</comment>
<accession>A0A545TA10</accession>
<dbReference type="InterPro" id="IPR036271">
    <property type="entry name" value="Tet_transcr_reg_TetR-rel_C_sf"/>
</dbReference>
<dbReference type="OrthoDB" id="4541465at2"/>
<keyword evidence="7" id="KW-1185">Reference proteome</keyword>
<feature type="DNA-binding region" description="H-T-H motif" evidence="4">
    <location>
        <begin position="41"/>
        <end position="60"/>
    </location>
</feature>
<evidence type="ECO:0000256" key="4">
    <source>
        <dbReference type="PROSITE-ProRule" id="PRU00335"/>
    </source>
</evidence>
<sequence length="206" mass="22875">MTFKTTGHIFVPVMGRIGYCREHILDAGLEVLTQKGYNGTGVKEIVDAAGVPKGSFYNHFTSKEAFVIEAVERVALDNLKMAESILTDSSQPAKDRLLAFFSGGCDQMSKDEFHGGCLIGNLCLEMADENEAIRETTSNIMCKQIGLIKHCLQDAKQKGELRESLVPDDLAEFIYYAWEGAIMRAKGSRDCRPFNVFTAQLQGFFK</sequence>
<dbReference type="EMBL" id="VIKR01000003">
    <property type="protein sequence ID" value="TQV74051.1"/>
    <property type="molecule type" value="Genomic_DNA"/>
</dbReference>
<dbReference type="InterPro" id="IPR009057">
    <property type="entry name" value="Homeodomain-like_sf"/>
</dbReference>
<evidence type="ECO:0000256" key="3">
    <source>
        <dbReference type="ARBA" id="ARBA00023163"/>
    </source>
</evidence>
<dbReference type="RefSeq" id="WP_142942759.1">
    <property type="nucleotide sequence ID" value="NZ_VIKR01000003.1"/>
</dbReference>
<organism evidence="6 7">
    <name type="scientific">Aliikangiella marina</name>
    <dbReference type="NCBI Taxonomy" id="1712262"/>
    <lineage>
        <taxon>Bacteria</taxon>
        <taxon>Pseudomonadati</taxon>
        <taxon>Pseudomonadota</taxon>
        <taxon>Gammaproteobacteria</taxon>
        <taxon>Oceanospirillales</taxon>
        <taxon>Pleioneaceae</taxon>
        <taxon>Aliikangiella</taxon>
    </lineage>
</organism>